<evidence type="ECO:0000313" key="2">
    <source>
        <dbReference type="Proteomes" id="UP001162483"/>
    </source>
</evidence>
<dbReference type="EMBL" id="CATNWA010002252">
    <property type="protein sequence ID" value="CAI9542472.1"/>
    <property type="molecule type" value="Genomic_DNA"/>
</dbReference>
<evidence type="ECO:0000313" key="1">
    <source>
        <dbReference type="EMBL" id="CAI9542472.1"/>
    </source>
</evidence>
<dbReference type="Proteomes" id="UP001162483">
    <property type="component" value="Unassembled WGS sequence"/>
</dbReference>
<reference evidence="1" key="1">
    <citation type="submission" date="2023-05" db="EMBL/GenBank/DDBJ databases">
        <authorList>
            <person name="Stuckert A."/>
        </authorList>
    </citation>
    <scope>NUCLEOTIDE SEQUENCE</scope>
</reference>
<sequence length="79" mass="9132">MQGAWGTYIVHAWVSLGKQMSELCRVQGTLILESYRVTGRRRICKCIHIGGTHYSEPEGFIRILNGLRIHEVWMHTAFM</sequence>
<proteinExistence type="predicted"/>
<comment type="caution">
    <text evidence="1">The sequence shown here is derived from an EMBL/GenBank/DDBJ whole genome shotgun (WGS) entry which is preliminary data.</text>
</comment>
<gene>
    <name evidence="1" type="ORF">SPARVUS_LOCUS2099768</name>
</gene>
<name>A0ABN9B4Z0_9NEOB</name>
<accession>A0ABN9B4Z0</accession>
<keyword evidence="2" id="KW-1185">Reference proteome</keyword>
<protein>
    <submittedName>
        <fullName evidence="1">Uncharacterized protein</fullName>
    </submittedName>
</protein>
<organism evidence="1 2">
    <name type="scientific">Staurois parvus</name>
    <dbReference type="NCBI Taxonomy" id="386267"/>
    <lineage>
        <taxon>Eukaryota</taxon>
        <taxon>Metazoa</taxon>
        <taxon>Chordata</taxon>
        <taxon>Craniata</taxon>
        <taxon>Vertebrata</taxon>
        <taxon>Euteleostomi</taxon>
        <taxon>Amphibia</taxon>
        <taxon>Batrachia</taxon>
        <taxon>Anura</taxon>
        <taxon>Neobatrachia</taxon>
        <taxon>Ranoidea</taxon>
        <taxon>Ranidae</taxon>
        <taxon>Staurois</taxon>
    </lineage>
</organism>